<gene>
    <name evidence="1" type="ORF">SCLCIDRAFT_1218145</name>
</gene>
<protein>
    <submittedName>
        <fullName evidence="1">Uncharacterized protein</fullName>
    </submittedName>
</protein>
<evidence type="ECO:0000313" key="1">
    <source>
        <dbReference type="EMBL" id="KIM58966.1"/>
    </source>
</evidence>
<name>A0A0C3DSI2_9AGAM</name>
<reference evidence="2" key="2">
    <citation type="submission" date="2015-01" db="EMBL/GenBank/DDBJ databases">
        <title>Evolutionary Origins and Diversification of the Mycorrhizal Mutualists.</title>
        <authorList>
            <consortium name="DOE Joint Genome Institute"/>
            <consortium name="Mycorrhizal Genomics Consortium"/>
            <person name="Kohler A."/>
            <person name="Kuo A."/>
            <person name="Nagy L.G."/>
            <person name="Floudas D."/>
            <person name="Copeland A."/>
            <person name="Barry K.W."/>
            <person name="Cichocki N."/>
            <person name="Veneault-Fourrey C."/>
            <person name="LaButti K."/>
            <person name="Lindquist E.A."/>
            <person name="Lipzen A."/>
            <person name="Lundell T."/>
            <person name="Morin E."/>
            <person name="Murat C."/>
            <person name="Riley R."/>
            <person name="Ohm R."/>
            <person name="Sun H."/>
            <person name="Tunlid A."/>
            <person name="Henrissat B."/>
            <person name="Grigoriev I.V."/>
            <person name="Hibbett D.S."/>
            <person name="Martin F."/>
        </authorList>
    </citation>
    <scope>NUCLEOTIDE SEQUENCE [LARGE SCALE GENOMIC DNA]</scope>
    <source>
        <strain evidence="2">Foug A</strain>
    </source>
</reference>
<proteinExistence type="predicted"/>
<organism evidence="1 2">
    <name type="scientific">Scleroderma citrinum Foug A</name>
    <dbReference type="NCBI Taxonomy" id="1036808"/>
    <lineage>
        <taxon>Eukaryota</taxon>
        <taxon>Fungi</taxon>
        <taxon>Dikarya</taxon>
        <taxon>Basidiomycota</taxon>
        <taxon>Agaricomycotina</taxon>
        <taxon>Agaricomycetes</taxon>
        <taxon>Agaricomycetidae</taxon>
        <taxon>Boletales</taxon>
        <taxon>Sclerodermatineae</taxon>
        <taxon>Sclerodermataceae</taxon>
        <taxon>Scleroderma</taxon>
    </lineage>
</organism>
<dbReference type="Proteomes" id="UP000053989">
    <property type="component" value="Unassembled WGS sequence"/>
</dbReference>
<reference evidence="1 2" key="1">
    <citation type="submission" date="2014-04" db="EMBL/GenBank/DDBJ databases">
        <authorList>
            <consortium name="DOE Joint Genome Institute"/>
            <person name="Kuo A."/>
            <person name="Kohler A."/>
            <person name="Nagy L.G."/>
            <person name="Floudas D."/>
            <person name="Copeland A."/>
            <person name="Barry K.W."/>
            <person name="Cichocki N."/>
            <person name="Veneault-Fourrey C."/>
            <person name="LaButti K."/>
            <person name="Lindquist E.A."/>
            <person name="Lipzen A."/>
            <person name="Lundell T."/>
            <person name="Morin E."/>
            <person name="Murat C."/>
            <person name="Sun H."/>
            <person name="Tunlid A."/>
            <person name="Henrissat B."/>
            <person name="Grigoriev I.V."/>
            <person name="Hibbett D.S."/>
            <person name="Martin F."/>
            <person name="Nordberg H.P."/>
            <person name="Cantor M.N."/>
            <person name="Hua S.X."/>
        </authorList>
    </citation>
    <scope>NUCLEOTIDE SEQUENCE [LARGE SCALE GENOMIC DNA]</scope>
    <source>
        <strain evidence="1 2">Foug A</strain>
    </source>
</reference>
<dbReference type="AlphaFoldDB" id="A0A0C3DSI2"/>
<dbReference type="EMBL" id="KN822079">
    <property type="protein sequence ID" value="KIM58966.1"/>
    <property type="molecule type" value="Genomic_DNA"/>
</dbReference>
<accession>A0A0C3DSI2</accession>
<evidence type="ECO:0000313" key="2">
    <source>
        <dbReference type="Proteomes" id="UP000053989"/>
    </source>
</evidence>
<dbReference type="HOGENOM" id="CLU_2400990_0_0_1"/>
<keyword evidence="2" id="KW-1185">Reference proteome</keyword>
<dbReference type="InParanoid" id="A0A0C3DSI2"/>
<sequence>MGGIEVEGKPYTIRGSLFLCVPENDVKYDDEGQILVRPLDRDDGEDGEFEGESEQVDEHWTAWKMHGKHCCHRRLQPPVSEVGTVILMYLYSG</sequence>